<gene>
    <name evidence="3" type="ORF">GCM10009559_05330</name>
</gene>
<reference evidence="4" key="1">
    <citation type="journal article" date="2019" name="Int. J. Syst. Evol. Microbiol.">
        <title>The Global Catalogue of Microorganisms (GCM) 10K type strain sequencing project: providing services to taxonomists for standard genome sequencing and annotation.</title>
        <authorList>
            <consortium name="The Broad Institute Genomics Platform"/>
            <consortium name="The Broad Institute Genome Sequencing Center for Infectious Disease"/>
            <person name="Wu L."/>
            <person name="Ma J."/>
        </authorList>
    </citation>
    <scope>NUCLEOTIDE SEQUENCE [LARGE SCALE GENOMIC DNA]</scope>
    <source>
        <strain evidence="4">JCM 11117</strain>
    </source>
</reference>
<dbReference type="EMBL" id="BAAAHP010000014">
    <property type="protein sequence ID" value="GAA0922106.1"/>
    <property type="molecule type" value="Genomic_DNA"/>
</dbReference>
<keyword evidence="2" id="KW-0472">Membrane</keyword>
<evidence type="ECO:0000313" key="4">
    <source>
        <dbReference type="Proteomes" id="UP001499967"/>
    </source>
</evidence>
<name>A0ABP3ZHA9_9PSEU</name>
<keyword evidence="2" id="KW-0812">Transmembrane</keyword>
<accession>A0ABP3ZHA9</accession>
<feature type="region of interest" description="Disordered" evidence="1">
    <location>
        <begin position="114"/>
        <end position="133"/>
    </location>
</feature>
<keyword evidence="4" id="KW-1185">Reference proteome</keyword>
<comment type="caution">
    <text evidence="3">The sequence shown here is derived from an EMBL/GenBank/DDBJ whole genome shotgun (WGS) entry which is preliminary data.</text>
</comment>
<dbReference type="Proteomes" id="UP001499967">
    <property type="component" value="Unassembled WGS sequence"/>
</dbReference>
<feature type="region of interest" description="Disordered" evidence="1">
    <location>
        <begin position="52"/>
        <end position="79"/>
    </location>
</feature>
<proteinExistence type="predicted"/>
<sequence>MDPWAVVTRGLAVGAARLLLLALAAVGFVAMHGVAVTDPGGAHHNPMSVSATVEHTGPSGPDHARPDADVPTATAPLAGAPDRDDGHALMAACVFVLVSVLGAVVLHALSGHLGVSPPDPRRSPGVGHRRSRAPPKPIFLSLCVFRL</sequence>
<organism evidence="3 4">
    <name type="scientific">Pseudonocardia zijingensis</name>
    <dbReference type="NCBI Taxonomy" id="153376"/>
    <lineage>
        <taxon>Bacteria</taxon>
        <taxon>Bacillati</taxon>
        <taxon>Actinomycetota</taxon>
        <taxon>Actinomycetes</taxon>
        <taxon>Pseudonocardiales</taxon>
        <taxon>Pseudonocardiaceae</taxon>
        <taxon>Pseudonocardia</taxon>
    </lineage>
</organism>
<feature type="transmembrane region" description="Helical" evidence="2">
    <location>
        <begin position="88"/>
        <end position="109"/>
    </location>
</feature>
<evidence type="ECO:0000313" key="3">
    <source>
        <dbReference type="EMBL" id="GAA0922106.1"/>
    </source>
</evidence>
<evidence type="ECO:0000256" key="1">
    <source>
        <dbReference type="SAM" id="MobiDB-lite"/>
    </source>
</evidence>
<keyword evidence="2" id="KW-1133">Transmembrane helix</keyword>
<evidence type="ECO:0000256" key="2">
    <source>
        <dbReference type="SAM" id="Phobius"/>
    </source>
</evidence>
<protein>
    <submittedName>
        <fullName evidence="3">Uncharacterized protein</fullName>
    </submittedName>
</protein>